<gene>
    <name evidence="1" type="ORF">O1611_g469</name>
</gene>
<evidence type="ECO:0000313" key="2">
    <source>
        <dbReference type="Proteomes" id="UP001153332"/>
    </source>
</evidence>
<comment type="caution">
    <text evidence="1">The sequence shown here is derived from an EMBL/GenBank/DDBJ whole genome shotgun (WGS) entry which is preliminary data.</text>
</comment>
<protein>
    <submittedName>
        <fullName evidence="1">Uncharacterized protein</fullName>
    </submittedName>
</protein>
<name>A0ACC2K085_9PEZI</name>
<keyword evidence="2" id="KW-1185">Reference proteome</keyword>
<organism evidence="1 2">
    <name type="scientific">Lasiodiplodia mahajangana</name>
    <dbReference type="NCBI Taxonomy" id="1108764"/>
    <lineage>
        <taxon>Eukaryota</taxon>
        <taxon>Fungi</taxon>
        <taxon>Dikarya</taxon>
        <taxon>Ascomycota</taxon>
        <taxon>Pezizomycotina</taxon>
        <taxon>Dothideomycetes</taxon>
        <taxon>Dothideomycetes incertae sedis</taxon>
        <taxon>Botryosphaeriales</taxon>
        <taxon>Botryosphaeriaceae</taxon>
        <taxon>Lasiodiplodia</taxon>
    </lineage>
</organism>
<evidence type="ECO:0000313" key="1">
    <source>
        <dbReference type="EMBL" id="KAJ8133155.1"/>
    </source>
</evidence>
<proteinExistence type="predicted"/>
<accession>A0ACC2K085</accession>
<dbReference type="EMBL" id="JAPUUL010000040">
    <property type="protein sequence ID" value="KAJ8133155.1"/>
    <property type="molecule type" value="Genomic_DNA"/>
</dbReference>
<sequence>MAVSLVYFAIMLAEVLIQQVFAIQQVFSPNLTILPSFPTKPRLFILTDILNEPDDSMSMVRLLLYSNEFDLQGLCATTSSSLRNATHPEAISEIIDAYGLVVDNLNSHVHPESQFRAAASLKELVVSGPKVYGNSALSQPISEGASLLIQSLKSSQDPLYVSIWGGANVLAQALRHIEQDNSAAEAAELRSRLRVYSISDQDDSGPYIRRRWSDIVYIVNIHGFIEFNSATWAGINSADNGAANMTMVLDPWLTPNIRVGPLGAVYPLIIYGMEGDSPSFMWLIQNGLSNPARPDWGGWGGRYTRITELEDILEYGTSLDNAVGLTGRHTSPQATIWRWREAYQGDFAARMQWSLTSNFSKVAHSPVIDVNGTRGTQPMSFQIPVNGSIILDASKSYSPDDPTNEAYLEFEWYTYLEAGIPRAAQQLNQSFLQVEALAPPRGTNGTLPVNAAGFENVQLGSKVRIVNQIPKVSVFEGIEWHVILQAKSTNGLYPLYAYRRIVVKSL</sequence>
<dbReference type="Proteomes" id="UP001153332">
    <property type="component" value="Unassembled WGS sequence"/>
</dbReference>
<reference evidence="1" key="1">
    <citation type="submission" date="2022-12" db="EMBL/GenBank/DDBJ databases">
        <title>Genome Sequence of Lasiodiplodia mahajangana.</title>
        <authorList>
            <person name="Buettner E."/>
        </authorList>
    </citation>
    <scope>NUCLEOTIDE SEQUENCE</scope>
    <source>
        <strain evidence="1">VT137</strain>
    </source>
</reference>